<evidence type="ECO:0000256" key="1">
    <source>
        <dbReference type="SAM" id="Phobius"/>
    </source>
</evidence>
<feature type="transmembrane region" description="Helical" evidence="1">
    <location>
        <begin position="225"/>
        <end position="244"/>
    </location>
</feature>
<evidence type="ECO:0000313" key="3">
    <source>
        <dbReference type="Proteomes" id="UP000736335"/>
    </source>
</evidence>
<dbReference type="EMBL" id="WIUZ02000007">
    <property type="protein sequence ID" value="KAF9785070.1"/>
    <property type="molecule type" value="Genomic_DNA"/>
</dbReference>
<proteinExistence type="predicted"/>
<dbReference type="Proteomes" id="UP000736335">
    <property type="component" value="Unassembled WGS sequence"/>
</dbReference>
<evidence type="ECO:0008006" key="4">
    <source>
        <dbReference type="Google" id="ProtNLM"/>
    </source>
</evidence>
<feature type="transmembrane region" description="Helical" evidence="1">
    <location>
        <begin position="137"/>
        <end position="159"/>
    </location>
</feature>
<dbReference type="OrthoDB" id="10420586at2759"/>
<feature type="transmembrane region" description="Helical" evidence="1">
    <location>
        <begin position="192"/>
        <end position="210"/>
    </location>
</feature>
<organism evidence="2 3">
    <name type="scientific">Thelephora terrestris</name>
    <dbReference type="NCBI Taxonomy" id="56493"/>
    <lineage>
        <taxon>Eukaryota</taxon>
        <taxon>Fungi</taxon>
        <taxon>Dikarya</taxon>
        <taxon>Basidiomycota</taxon>
        <taxon>Agaricomycotina</taxon>
        <taxon>Agaricomycetes</taxon>
        <taxon>Thelephorales</taxon>
        <taxon>Thelephoraceae</taxon>
        <taxon>Thelephora</taxon>
    </lineage>
</organism>
<sequence length="381" mass="42934">MVFCIGFATLKYEEGLVVVGIEGTIVPNPVESWTPTHKRSLRALIVLFSISWALEMYRFYYISTCDGDGLSQDDPFFSIVHLGELCRWIFLFNTMLSEGLWLRSRYLQAWIVGSVIVGLYMPIVAAASCGDMAKCKAWTFIAGSLGSLLPTIGFIPMLIRFSAYIQEMETRGIDQPALVQLFRFQELNRVRLGCRLVFIVSFFSLGLDWARGVHPLTVHVFWTDMLGYLGSIGYTLSLALTLTIRSPRPTVPQPKSFAHITEKWIAGRNIRSRAARTVTRANQGPILEIGRPPPVNDSPTFTTYGHIPSLPAMVEQMGRYTEPHSGVFVGELPPLVLEPNRRRFEAEEEFELEEPTSPLLATSQKLAKTIRSLSLKRGRRR</sequence>
<protein>
    <recommendedName>
        <fullName evidence="4">Transmembrane protein</fullName>
    </recommendedName>
</protein>
<reference evidence="2" key="1">
    <citation type="journal article" date="2020" name="Nat. Commun.">
        <title>Large-scale genome sequencing of mycorrhizal fungi provides insights into the early evolution of symbiotic traits.</title>
        <authorList>
            <person name="Miyauchi S."/>
            <person name="Kiss E."/>
            <person name="Kuo A."/>
            <person name="Drula E."/>
            <person name="Kohler A."/>
            <person name="Sanchez-Garcia M."/>
            <person name="Morin E."/>
            <person name="Andreopoulos B."/>
            <person name="Barry K.W."/>
            <person name="Bonito G."/>
            <person name="Buee M."/>
            <person name="Carver A."/>
            <person name="Chen C."/>
            <person name="Cichocki N."/>
            <person name="Clum A."/>
            <person name="Culley D."/>
            <person name="Crous P.W."/>
            <person name="Fauchery L."/>
            <person name="Girlanda M."/>
            <person name="Hayes R.D."/>
            <person name="Keri Z."/>
            <person name="LaButti K."/>
            <person name="Lipzen A."/>
            <person name="Lombard V."/>
            <person name="Magnuson J."/>
            <person name="Maillard F."/>
            <person name="Murat C."/>
            <person name="Nolan M."/>
            <person name="Ohm R.A."/>
            <person name="Pangilinan J."/>
            <person name="Pereira M.F."/>
            <person name="Perotto S."/>
            <person name="Peter M."/>
            <person name="Pfister S."/>
            <person name="Riley R."/>
            <person name="Sitrit Y."/>
            <person name="Stielow J.B."/>
            <person name="Szollosi G."/>
            <person name="Zifcakova L."/>
            <person name="Stursova M."/>
            <person name="Spatafora J.W."/>
            <person name="Tedersoo L."/>
            <person name="Vaario L.M."/>
            <person name="Yamada A."/>
            <person name="Yan M."/>
            <person name="Wang P."/>
            <person name="Xu J."/>
            <person name="Bruns T."/>
            <person name="Baldrian P."/>
            <person name="Vilgalys R."/>
            <person name="Dunand C."/>
            <person name="Henrissat B."/>
            <person name="Grigoriev I.V."/>
            <person name="Hibbett D."/>
            <person name="Nagy L.G."/>
            <person name="Martin F.M."/>
        </authorList>
    </citation>
    <scope>NUCLEOTIDE SEQUENCE</scope>
    <source>
        <strain evidence="2">UH-Tt-Lm1</strain>
    </source>
</reference>
<keyword evidence="1" id="KW-0472">Membrane</keyword>
<dbReference type="AlphaFoldDB" id="A0A9P6HDR3"/>
<accession>A0A9P6HDR3</accession>
<feature type="transmembrane region" description="Helical" evidence="1">
    <location>
        <begin position="43"/>
        <end position="63"/>
    </location>
</feature>
<keyword evidence="3" id="KW-1185">Reference proteome</keyword>
<feature type="transmembrane region" description="Helical" evidence="1">
    <location>
        <begin position="75"/>
        <end position="94"/>
    </location>
</feature>
<reference evidence="2" key="2">
    <citation type="submission" date="2020-11" db="EMBL/GenBank/DDBJ databases">
        <authorList>
            <consortium name="DOE Joint Genome Institute"/>
            <person name="Kuo A."/>
            <person name="Miyauchi S."/>
            <person name="Kiss E."/>
            <person name="Drula E."/>
            <person name="Kohler A."/>
            <person name="Sanchez-Garcia M."/>
            <person name="Andreopoulos B."/>
            <person name="Barry K.W."/>
            <person name="Bonito G."/>
            <person name="Buee M."/>
            <person name="Carver A."/>
            <person name="Chen C."/>
            <person name="Cichocki N."/>
            <person name="Clum A."/>
            <person name="Culley D."/>
            <person name="Crous P.W."/>
            <person name="Fauchery L."/>
            <person name="Girlanda M."/>
            <person name="Hayes R."/>
            <person name="Keri Z."/>
            <person name="Labutti K."/>
            <person name="Lipzen A."/>
            <person name="Lombard V."/>
            <person name="Magnuson J."/>
            <person name="Maillard F."/>
            <person name="Morin E."/>
            <person name="Murat C."/>
            <person name="Nolan M."/>
            <person name="Ohm R."/>
            <person name="Pangilinan J."/>
            <person name="Pereira M."/>
            <person name="Perotto S."/>
            <person name="Peter M."/>
            <person name="Riley R."/>
            <person name="Sitrit Y."/>
            <person name="Stielow B."/>
            <person name="Szollosi G."/>
            <person name="Zifcakova L."/>
            <person name="Stursova M."/>
            <person name="Spatafora J.W."/>
            <person name="Tedersoo L."/>
            <person name="Vaario L.-M."/>
            <person name="Yamada A."/>
            <person name="Yan M."/>
            <person name="Wang P."/>
            <person name="Xu J."/>
            <person name="Bruns T."/>
            <person name="Baldrian P."/>
            <person name="Vilgalys R."/>
            <person name="Henrissat B."/>
            <person name="Grigoriev I.V."/>
            <person name="Hibbett D."/>
            <person name="Nagy L.G."/>
            <person name="Martin F.M."/>
        </authorList>
    </citation>
    <scope>NUCLEOTIDE SEQUENCE</scope>
    <source>
        <strain evidence="2">UH-Tt-Lm1</strain>
    </source>
</reference>
<comment type="caution">
    <text evidence="2">The sequence shown here is derived from an EMBL/GenBank/DDBJ whole genome shotgun (WGS) entry which is preliminary data.</text>
</comment>
<keyword evidence="1" id="KW-0812">Transmembrane</keyword>
<evidence type="ECO:0000313" key="2">
    <source>
        <dbReference type="EMBL" id="KAF9785070.1"/>
    </source>
</evidence>
<keyword evidence="1" id="KW-1133">Transmembrane helix</keyword>
<gene>
    <name evidence="2" type="ORF">BJ322DRAFT_1108537</name>
</gene>
<name>A0A9P6HDR3_9AGAM</name>
<feature type="transmembrane region" description="Helical" evidence="1">
    <location>
        <begin position="106"/>
        <end position="125"/>
    </location>
</feature>